<dbReference type="InterPro" id="IPR013324">
    <property type="entry name" value="RNA_pol_sigma_r3/r4-like"/>
</dbReference>
<dbReference type="Gene3D" id="1.10.10.60">
    <property type="entry name" value="Homeodomain-like"/>
    <property type="match status" value="1"/>
</dbReference>
<gene>
    <name evidence="1" type="ORF">J7I43_14080</name>
</gene>
<accession>A0ABS3YF81</accession>
<proteinExistence type="predicted"/>
<organism evidence="1 2">
    <name type="scientific">Chitinophaga chungangae</name>
    <dbReference type="NCBI Taxonomy" id="2821488"/>
    <lineage>
        <taxon>Bacteria</taxon>
        <taxon>Pseudomonadati</taxon>
        <taxon>Bacteroidota</taxon>
        <taxon>Chitinophagia</taxon>
        <taxon>Chitinophagales</taxon>
        <taxon>Chitinophagaceae</taxon>
        <taxon>Chitinophaga</taxon>
    </lineage>
</organism>
<comment type="caution">
    <text evidence="1">The sequence shown here is derived from an EMBL/GenBank/DDBJ whole genome shotgun (WGS) entry which is preliminary data.</text>
</comment>
<dbReference type="Proteomes" id="UP000679126">
    <property type="component" value="Unassembled WGS sequence"/>
</dbReference>
<reference evidence="2" key="1">
    <citation type="submission" date="2021-03" db="EMBL/GenBank/DDBJ databases">
        <title>Assistant Professor.</title>
        <authorList>
            <person name="Huq M.A."/>
        </authorList>
    </citation>
    <scope>NUCLEOTIDE SEQUENCE [LARGE SCALE GENOMIC DNA]</scope>
    <source>
        <strain evidence="2">MAH-28</strain>
    </source>
</reference>
<sequence length="223" mass="25483">MVYAQSRIDDKFASQSIIQETFLKAWERREKMESAADIRDFIRRGVQWMCDAYLESKEGNAGWIKKELEAGDDRQAGGHPGNGHGNANWRTELQDLLEKTVPRLEKNRQTLLELYKQRKFASLVGKSYQLIIREIKDSIDTLKLFIDRLKQAGDNAPVCPVSAVSDYAIYLSPNQLKVLTLYYDAGLNISRIAKAMNLSQAQVMLLFTEGRSIIVQAGRRKRK</sequence>
<dbReference type="SUPFAM" id="SSF88659">
    <property type="entry name" value="Sigma3 and sigma4 domains of RNA polymerase sigma factors"/>
    <property type="match status" value="1"/>
</dbReference>
<name>A0ABS3YF81_9BACT</name>
<evidence type="ECO:0000313" key="2">
    <source>
        <dbReference type="Proteomes" id="UP000679126"/>
    </source>
</evidence>
<evidence type="ECO:0000313" key="1">
    <source>
        <dbReference type="EMBL" id="MBO9153352.1"/>
    </source>
</evidence>
<keyword evidence="2" id="KW-1185">Reference proteome</keyword>
<dbReference type="RefSeq" id="WP_209146318.1">
    <property type="nucleotide sequence ID" value="NZ_JAGHKP010000002.1"/>
</dbReference>
<protein>
    <submittedName>
        <fullName evidence="1">Uncharacterized protein</fullName>
    </submittedName>
</protein>
<dbReference type="EMBL" id="JAGHKP010000002">
    <property type="protein sequence ID" value="MBO9153352.1"/>
    <property type="molecule type" value="Genomic_DNA"/>
</dbReference>